<evidence type="ECO:0000313" key="2">
    <source>
        <dbReference type="Proteomes" id="UP001209570"/>
    </source>
</evidence>
<gene>
    <name evidence="1" type="ORF">P43SY_003770</name>
</gene>
<evidence type="ECO:0000313" key="1">
    <source>
        <dbReference type="EMBL" id="KAJ0392431.1"/>
    </source>
</evidence>
<accession>A0AAD5M1V2</accession>
<dbReference type="Proteomes" id="UP001209570">
    <property type="component" value="Unassembled WGS sequence"/>
</dbReference>
<proteinExistence type="predicted"/>
<protein>
    <submittedName>
        <fullName evidence="1">Uncharacterized protein</fullName>
    </submittedName>
</protein>
<name>A0AAD5M1V2_PYTIN</name>
<sequence>MVKTPEDEAHAGNMRPCGCHRGRPCTCEMGRQARDALISTLACGQCINCQLNAKASKKRRKAVRKCVKYEEYLAALDCDHLEVAPGVVFRMRKPHWDVRQHTPVFNKLHQMRLALVELRVTTIERVERQKRTRKKYHRDLLKAQEILRKAEELRSTSAATMTRKLTTEATHVDSDVFDSYSKQLIPAETLLPDVKARIEGINDSIERDELSKHT</sequence>
<comment type="caution">
    <text evidence="1">The sequence shown here is derived from an EMBL/GenBank/DDBJ whole genome shotgun (WGS) entry which is preliminary data.</text>
</comment>
<reference evidence="1" key="1">
    <citation type="submission" date="2021-12" db="EMBL/GenBank/DDBJ databases">
        <title>Prjna785345.</title>
        <authorList>
            <person name="Rujirawat T."/>
            <person name="Krajaejun T."/>
        </authorList>
    </citation>
    <scope>NUCLEOTIDE SEQUENCE</scope>
    <source>
        <strain evidence="1">Pi057C3</strain>
    </source>
</reference>
<dbReference type="AlphaFoldDB" id="A0AAD5M1V2"/>
<organism evidence="1 2">
    <name type="scientific">Pythium insidiosum</name>
    <name type="common">Pythiosis disease agent</name>
    <dbReference type="NCBI Taxonomy" id="114742"/>
    <lineage>
        <taxon>Eukaryota</taxon>
        <taxon>Sar</taxon>
        <taxon>Stramenopiles</taxon>
        <taxon>Oomycota</taxon>
        <taxon>Peronosporomycetes</taxon>
        <taxon>Pythiales</taxon>
        <taxon>Pythiaceae</taxon>
        <taxon>Pythium</taxon>
    </lineage>
</organism>
<dbReference type="EMBL" id="JAKCXM010000637">
    <property type="protein sequence ID" value="KAJ0392431.1"/>
    <property type="molecule type" value="Genomic_DNA"/>
</dbReference>
<keyword evidence="2" id="KW-1185">Reference proteome</keyword>